<gene>
    <name evidence="8" type="ORF">D7318_22580</name>
    <name evidence="7" type="ORF">D7319_18345</name>
</gene>
<dbReference type="SUPFAM" id="SSF46689">
    <property type="entry name" value="Homeodomain-like"/>
    <property type="match status" value="1"/>
</dbReference>
<evidence type="ECO:0000313" key="10">
    <source>
        <dbReference type="Proteomes" id="UP000275024"/>
    </source>
</evidence>
<dbReference type="Pfam" id="PF00440">
    <property type="entry name" value="TetR_N"/>
    <property type="match status" value="1"/>
</dbReference>
<keyword evidence="2 4" id="KW-0238">DNA-binding</keyword>
<dbReference type="PANTHER" id="PTHR30055">
    <property type="entry name" value="HTH-TYPE TRANSCRIPTIONAL REGULATOR RUTR"/>
    <property type="match status" value="1"/>
</dbReference>
<feature type="DNA-binding region" description="H-T-H motif" evidence="4">
    <location>
        <begin position="56"/>
        <end position="75"/>
    </location>
</feature>
<evidence type="ECO:0000256" key="4">
    <source>
        <dbReference type="PROSITE-ProRule" id="PRU00335"/>
    </source>
</evidence>
<dbReference type="PANTHER" id="PTHR30055:SF234">
    <property type="entry name" value="HTH-TYPE TRANSCRIPTIONAL REGULATOR BETI"/>
    <property type="match status" value="1"/>
</dbReference>
<dbReference type="InterPro" id="IPR001647">
    <property type="entry name" value="HTH_TetR"/>
</dbReference>
<keyword evidence="3" id="KW-0804">Transcription</keyword>
<keyword evidence="1" id="KW-0805">Transcription regulation</keyword>
<evidence type="ECO:0000259" key="6">
    <source>
        <dbReference type="PROSITE" id="PS50977"/>
    </source>
</evidence>
<evidence type="ECO:0000313" key="9">
    <source>
        <dbReference type="Proteomes" id="UP000268652"/>
    </source>
</evidence>
<dbReference type="GO" id="GO:0000976">
    <property type="term" value="F:transcription cis-regulatory region binding"/>
    <property type="evidence" value="ECO:0007669"/>
    <property type="project" value="TreeGrafter"/>
</dbReference>
<dbReference type="OrthoDB" id="8654052at2"/>
<reference evidence="9 10" key="1">
    <citation type="submission" date="2018-09" db="EMBL/GenBank/DDBJ databases">
        <title>Streptomyces sp. nov. DS1-2, an endophytic actinomycete isolated from roots of Dendrobium scabrilingue.</title>
        <authorList>
            <person name="Kuncharoen N."/>
            <person name="Kudo T."/>
            <person name="Ohkuma M."/>
            <person name="Yuki M."/>
            <person name="Tanasupawat S."/>
        </authorList>
    </citation>
    <scope>NUCLEOTIDE SEQUENCE [LARGE SCALE GENOMIC DNA]</scope>
    <source>
        <strain evidence="7 10">AZ1-7</strain>
        <strain evidence="8 9">DS1-2</strain>
    </source>
</reference>
<evidence type="ECO:0000313" key="7">
    <source>
        <dbReference type="EMBL" id="RKN07620.1"/>
    </source>
</evidence>
<dbReference type="EMBL" id="RBDY01000020">
    <property type="protein sequence ID" value="RKN18343.1"/>
    <property type="molecule type" value="Genomic_DNA"/>
</dbReference>
<evidence type="ECO:0000256" key="2">
    <source>
        <dbReference type="ARBA" id="ARBA00023125"/>
    </source>
</evidence>
<organism evidence="7 10">
    <name type="scientific">Streptomyces radicis</name>
    <dbReference type="NCBI Taxonomy" id="1750517"/>
    <lineage>
        <taxon>Bacteria</taxon>
        <taxon>Bacillati</taxon>
        <taxon>Actinomycetota</taxon>
        <taxon>Actinomycetes</taxon>
        <taxon>Kitasatosporales</taxon>
        <taxon>Streptomycetaceae</taxon>
        <taxon>Streptomyces</taxon>
    </lineage>
</organism>
<feature type="region of interest" description="Disordered" evidence="5">
    <location>
        <begin position="1"/>
        <end position="31"/>
    </location>
</feature>
<feature type="compositionally biased region" description="Basic and acidic residues" evidence="5">
    <location>
        <begin position="1"/>
        <end position="12"/>
    </location>
</feature>
<feature type="domain" description="HTH tetR-type" evidence="6">
    <location>
        <begin position="35"/>
        <end position="93"/>
    </location>
</feature>
<evidence type="ECO:0000313" key="8">
    <source>
        <dbReference type="EMBL" id="RKN18343.1"/>
    </source>
</evidence>
<accession>A0A3A9W445</accession>
<dbReference type="Proteomes" id="UP000268652">
    <property type="component" value="Unassembled WGS sequence"/>
</dbReference>
<dbReference type="EMBL" id="RBDX01000014">
    <property type="protein sequence ID" value="RKN07620.1"/>
    <property type="molecule type" value="Genomic_DNA"/>
</dbReference>
<dbReference type="Gene3D" id="1.10.357.10">
    <property type="entry name" value="Tetracycline Repressor, domain 2"/>
    <property type="match status" value="1"/>
</dbReference>
<name>A0A3A9W445_9ACTN</name>
<keyword evidence="9" id="KW-1185">Reference proteome</keyword>
<proteinExistence type="predicted"/>
<dbReference type="InterPro" id="IPR050109">
    <property type="entry name" value="HTH-type_TetR-like_transc_reg"/>
</dbReference>
<dbReference type="InterPro" id="IPR009057">
    <property type="entry name" value="Homeodomain-like_sf"/>
</dbReference>
<dbReference type="GO" id="GO:0003700">
    <property type="term" value="F:DNA-binding transcription factor activity"/>
    <property type="evidence" value="ECO:0007669"/>
    <property type="project" value="TreeGrafter"/>
</dbReference>
<dbReference type="PROSITE" id="PS50977">
    <property type="entry name" value="HTH_TETR_2"/>
    <property type="match status" value="1"/>
</dbReference>
<protein>
    <submittedName>
        <fullName evidence="7">TetR/AcrR family transcriptional regulator</fullName>
    </submittedName>
</protein>
<evidence type="ECO:0000256" key="5">
    <source>
        <dbReference type="SAM" id="MobiDB-lite"/>
    </source>
</evidence>
<evidence type="ECO:0000256" key="3">
    <source>
        <dbReference type="ARBA" id="ARBA00023163"/>
    </source>
</evidence>
<evidence type="ECO:0000256" key="1">
    <source>
        <dbReference type="ARBA" id="ARBA00023015"/>
    </source>
</evidence>
<dbReference type="AlphaFoldDB" id="A0A3A9W445"/>
<dbReference type="Proteomes" id="UP000275024">
    <property type="component" value="Unassembled WGS sequence"/>
</dbReference>
<sequence>MGHSVPQRDDKSNPFFLPYHEPMAPSASSAPGTLARTRRAILDAAIAVYAEDKAAPLSEVAKAAGVGRSTLHRYFPDRAALVRGLLEDCTETIERALADAALDQGPIAEAFPRLVRAFFDSGPRVEFLFSEPSLTADDWAGPSWEAAQLPAAVLFARGQAQGFFSREMDMEWFFRILWYAVAAGWEAVSEGSLARHEALDRVTRTLEGGVLAHDS</sequence>
<comment type="caution">
    <text evidence="7">The sequence shown here is derived from an EMBL/GenBank/DDBJ whole genome shotgun (WGS) entry which is preliminary data.</text>
</comment>